<accession>T0L881</accession>
<dbReference type="VEuPathDB" id="MicrosporidiaDB:NAPIS_ORF01744"/>
<protein>
    <submittedName>
        <fullName evidence="1">Uncharacterized protein</fullName>
    </submittedName>
</protein>
<sequence>MEINHSREILLEKLKKFINDKYVNINNLNEKYNGQKNINFTTNSIKNNLNVLKTESIINFDKDINKNEKYILEKNQDKKINIKRRIINDDEPVDLSTKCRRLEKIPRIYDINYKNVQIQNKCSNDENLNFDENNLKKLLFLKSFNYVFRIIINDLINTLKIAVNFSILQNEYILPFISKLETNKFDG</sequence>
<evidence type="ECO:0000313" key="1">
    <source>
        <dbReference type="EMBL" id="EQB60688.1"/>
    </source>
</evidence>
<proteinExistence type="predicted"/>
<organism evidence="1 2">
    <name type="scientific">Vairimorpha apis BRL 01</name>
    <dbReference type="NCBI Taxonomy" id="1037528"/>
    <lineage>
        <taxon>Eukaryota</taxon>
        <taxon>Fungi</taxon>
        <taxon>Fungi incertae sedis</taxon>
        <taxon>Microsporidia</taxon>
        <taxon>Nosematidae</taxon>
        <taxon>Vairimorpha</taxon>
    </lineage>
</organism>
<keyword evidence="2" id="KW-1185">Reference proteome</keyword>
<name>T0L881_9MICR</name>
<dbReference type="AlphaFoldDB" id="T0L881"/>
<reference evidence="1 2" key="1">
    <citation type="journal article" date="2013" name="BMC Genomics">
        <title>Genome sequencing and comparative genomics of honey bee microsporidia, Nosema apis reveal novel insights into host-parasite interactions.</title>
        <authorList>
            <person name="Chen Yp."/>
            <person name="Pettis J.S."/>
            <person name="Zhao Y."/>
            <person name="Liu X."/>
            <person name="Tallon L.J."/>
            <person name="Sadzewicz L.D."/>
            <person name="Li R."/>
            <person name="Zheng H."/>
            <person name="Huang S."/>
            <person name="Zhang X."/>
            <person name="Hamilton M.C."/>
            <person name="Pernal S.F."/>
            <person name="Melathopoulos A.P."/>
            <person name="Yan X."/>
            <person name="Evans J.D."/>
        </authorList>
    </citation>
    <scope>NUCLEOTIDE SEQUENCE [LARGE SCALE GENOMIC DNA]</scope>
    <source>
        <strain evidence="1 2">BRL 01</strain>
    </source>
</reference>
<dbReference type="HOGENOM" id="CLU_124557_0_0_1"/>
<gene>
    <name evidence="1" type="ORF">NAPIS_ORF01744</name>
</gene>
<evidence type="ECO:0000313" key="2">
    <source>
        <dbReference type="Proteomes" id="UP000053780"/>
    </source>
</evidence>
<dbReference type="Proteomes" id="UP000053780">
    <property type="component" value="Unassembled WGS sequence"/>
</dbReference>
<dbReference type="EMBL" id="KE647254">
    <property type="protein sequence ID" value="EQB60688.1"/>
    <property type="molecule type" value="Genomic_DNA"/>
</dbReference>